<accession>A0A3R9LIT7</accession>
<gene>
    <name evidence="1" type="ORF">EGT71_19610</name>
</gene>
<dbReference type="InterPro" id="IPR057916">
    <property type="entry name" value="P22_gp7"/>
</dbReference>
<evidence type="ECO:0000313" key="1">
    <source>
        <dbReference type="EMBL" id="RSE22985.1"/>
    </source>
</evidence>
<dbReference type="RefSeq" id="WP_125294892.1">
    <property type="nucleotide sequence ID" value="NZ_RHWZ01000013.1"/>
</dbReference>
<reference evidence="1 2" key="1">
    <citation type="submission" date="2018-10" db="EMBL/GenBank/DDBJ databases">
        <title>Transmission dynamics of multidrug resistant bacteria on intensive care unit surfaces.</title>
        <authorList>
            <person name="D'Souza A.W."/>
            <person name="Potter R.F."/>
            <person name="Wallace M."/>
            <person name="Shupe A."/>
            <person name="Patel S."/>
            <person name="Sun S."/>
            <person name="Gul D."/>
            <person name="Kwon J.H."/>
            <person name="Andleeb S."/>
            <person name="Burnham C.-A.D."/>
            <person name="Dantas G."/>
        </authorList>
    </citation>
    <scope>NUCLEOTIDE SEQUENCE [LARGE SCALE GENOMIC DNA]</scope>
    <source>
        <strain evidence="1 2">AS_373</strain>
    </source>
</reference>
<sequence length="220" mass="22605">MGGAISGIGGAVSGVIGGIGANKAAKQQQKYQDKAMNQSREGYQNAVDWVSPYQEAGQSALTGLQGIAGQPIDRNQALAQYFASPEYSMMANQARYQNLNAAEATGGLGSTATGNLLSSIAPTLGQNYLADMTNQQQNMYSQLMGLSGLGAESANALGNYAIGQGNTMAGMYQQKGQIMAGKAALPWQVAASANSSINNGAASDVNQFTGMFGGMMGGMF</sequence>
<dbReference type="AlphaFoldDB" id="A0A3R9LIT7"/>
<organism evidence="1 2">
    <name type="scientific">Atlantibacter subterraneus</name>
    <dbReference type="NCBI Taxonomy" id="255519"/>
    <lineage>
        <taxon>Bacteria</taxon>
        <taxon>Pseudomonadati</taxon>
        <taxon>Pseudomonadota</taxon>
        <taxon>Gammaproteobacteria</taxon>
        <taxon>Enterobacterales</taxon>
        <taxon>Enterobacteriaceae</taxon>
        <taxon>Atlantibacter</taxon>
    </lineage>
</organism>
<name>A0A3R9LIT7_9ENTR</name>
<dbReference type="EMBL" id="RHXB01000015">
    <property type="protein sequence ID" value="RSE22985.1"/>
    <property type="molecule type" value="Genomic_DNA"/>
</dbReference>
<dbReference type="Proteomes" id="UP000275331">
    <property type="component" value="Unassembled WGS sequence"/>
</dbReference>
<evidence type="ECO:0000313" key="2">
    <source>
        <dbReference type="Proteomes" id="UP000275331"/>
    </source>
</evidence>
<proteinExistence type="predicted"/>
<protein>
    <submittedName>
        <fullName evidence="1">DNA transfer protein</fullName>
    </submittedName>
</protein>
<dbReference type="OrthoDB" id="6445901at2"/>
<comment type="caution">
    <text evidence="1">The sequence shown here is derived from an EMBL/GenBank/DDBJ whole genome shotgun (WGS) entry which is preliminary data.</text>
</comment>
<dbReference type="Pfam" id="PF25688">
    <property type="entry name" value="P22_gp7"/>
    <property type="match status" value="1"/>
</dbReference>